<dbReference type="InterPro" id="IPR001433">
    <property type="entry name" value="OxRdtase_FAD/NAD-bd"/>
</dbReference>
<dbReference type="CDD" id="cd00207">
    <property type="entry name" value="fer2"/>
    <property type="match status" value="1"/>
</dbReference>
<feature type="domain" description="2Fe-2S ferredoxin-type" evidence="4">
    <location>
        <begin position="1"/>
        <end position="93"/>
    </location>
</feature>
<evidence type="ECO:0000259" key="5">
    <source>
        <dbReference type="PROSITE" id="PS51384"/>
    </source>
</evidence>
<dbReference type="InterPro" id="IPR017927">
    <property type="entry name" value="FAD-bd_FR_type"/>
</dbReference>
<dbReference type="InterPro" id="IPR039261">
    <property type="entry name" value="FNR_nucleotide-bd"/>
</dbReference>
<dbReference type="PRINTS" id="PR00371">
    <property type="entry name" value="FPNCR"/>
</dbReference>
<dbReference type="EMBL" id="BAABKD010000002">
    <property type="protein sequence ID" value="GAA5085778.1"/>
    <property type="molecule type" value="Genomic_DNA"/>
</dbReference>
<dbReference type="SUPFAM" id="SSF63380">
    <property type="entry name" value="Riboflavin synthase domain-like"/>
    <property type="match status" value="1"/>
</dbReference>
<dbReference type="PROSITE" id="PS00197">
    <property type="entry name" value="2FE2S_FER_1"/>
    <property type="match status" value="1"/>
</dbReference>
<reference evidence="7" key="1">
    <citation type="journal article" date="2019" name="Int. J. Syst. Evol. Microbiol.">
        <title>The Global Catalogue of Microorganisms (GCM) 10K type strain sequencing project: providing services to taxonomists for standard genome sequencing and annotation.</title>
        <authorList>
            <consortium name="The Broad Institute Genomics Platform"/>
            <consortium name="The Broad Institute Genome Sequencing Center for Infectious Disease"/>
            <person name="Wu L."/>
            <person name="Ma J."/>
        </authorList>
    </citation>
    <scope>NUCLEOTIDE SEQUENCE [LARGE SCALE GENOMIC DNA]</scope>
    <source>
        <strain evidence="7">JCM 18423</strain>
    </source>
</reference>
<evidence type="ECO:0000313" key="7">
    <source>
        <dbReference type="Proteomes" id="UP001500227"/>
    </source>
</evidence>
<accession>A0ABP9LUK6</accession>
<dbReference type="InterPro" id="IPR001709">
    <property type="entry name" value="Flavoprot_Pyr_Nucl_cyt_Rdtase"/>
</dbReference>
<feature type="domain" description="FAD-binding FR-type" evidence="5">
    <location>
        <begin position="100"/>
        <end position="204"/>
    </location>
</feature>
<dbReference type="Proteomes" id="UP001500227">
    <property type="component" value="Unassembled WGS sequence"/>
</dbReference>
<dbReference type="Gene3D" id="2.40.30.10">
    <property type="entry name" value="Translation factors"/>
    <property type="match status" value="1"/>
</dbReference>
<sequence length="345" mass="38756">MTFKVIVEPSGLAFDVKPGQNVLDAALEADIVLPYSCRGGGCSTCKGKVLEGDYEAGEAPLHILEQDELEQGYTLMCQAVPKTDLRIESPQARLATDIQIRKMPVRVMEREQINDDVMRLLLQLPPGQPFMYYAGQYLDVLLKDGRRRSYSMANPPREDNTIELHLRHMPGGLFTDHVFGVTEPAMKERAILRVEAPFGSFFLREESQRPMVLLASGTGFAPIKALVEDMQQKNIQRPVRLYWGGRRPKDIYMMELAQQWAQELKDFAFTPVVSDALAEDNWTGRTGFVHHAVMEDLPDLSGWEVYACGAPIMVESAQKDFVEKCGLDEALFYADAFTSEADLVS</sequence>
<comment type="cofactor">
    <cofactor evidence="1">
        <name>FAD</name>
        <dbReference type="ChEBI" id="CHEBI:57692"/>
    </cofactor>
</comment>
<dbReference type="InterPro" id="IPR008333">
    <property type="entry name" value="Cbr1-like_FAD-bd_dom"/>
</dbReference>
<evidence type="ECO:0000256" key="2">
    <source>
        <dbReference type="ARBA" id="ARBA00022714"/>
    </source>
</evidence>
<gene>
    <name evidence="6" type="ORF">GCM10023337_04880</name>
</gene>
<keyword evidence="2" id="KW-0411">Iron-sulfur</keyword>
<evidence type="ECO:0000256" key="1">
    <source>
        <dbReference type="ARBA" id="ARBA00001974"/>
    </source>
</evidence>
<name>A0ABP9LUK6_9BURK</name>
<dbReference type="PANTHER" id="PTHR47354">
    <property type="entry name" value="NADH OXIDOREDUCTASE HCR"/>
    <property type="match status" value="1"/>
</dbReference>
<dbReference type="PROSITE" id="PS51384">
    <property type="entry name" value="FAD_FR"/>
    <property type="match status" value="1"/>
</dbReference>
<dbReference type="Gene3D" id="3.40.50.80">
    <property type="entry name" value="Nucleotide-binding domain of ferredoxin-NADP reductase (FNR) module"/>
    <property type="match status" value="1"/>
</dbReference>
<dbReference type="SUPFAM" id="SSF54292">
    <property type="entry name" value="2Fe-2S ferredoxin-like"/>
    <property type="match status" value="1"/>
</dbReference>
<dbReference type="Pfam" id="PF00111">
    <property type="entry name" value="Fer2"/>
    <property type="match status" value="1"/>
</dbReference>
<organism evidence="6 7">
    <name type="scientific">Paenalcaligenes hermetiae</name>
    <dbReference type="NCBI Taxonomy" id="1157987"/>
    <lineage>
        <taxon>Bacteria</taxon>
        <taxon>Pseudomonadati</taxon>
        <taxon>Pseudomonadota</taxon>
        <taxon>Betaproteobacteria</taxon>
        <taxon>Burkholderiales</taxon>
        <taxon>Alcaligenaceae</taxon>
        <taxon>Paenalcaligenes</taxon>
    </lineage>
</organism>
<dbReference type="CDD" id="cd06189">
    <property type="entry name" value="flavin_oxioreductase"/>
    <property type="match status" value="1"/>
</dbReference>
<keyword evidence="2" id="KW-0479">Metal-binding</keyword>
<dbReference type="Pfam" id="PF00970">
    <property type="entry name" value="FAD_binding_6"/>
    <property type="match status" value="1"/>
</dbReference>
<evidence type="ECO:0000256" key="3">
    <source>
        <dbReference type="ARBA" id="ARBA00034078"/>
    </source>
</evidence>
<dbReference type="InterPro" id="IPR050415">
    <property type="entry name" value="MRET"/>
</dbReference>
<dbReference type="Pfam" id="PF00175">
    <property type="entry name" value="NAD_binding_1"/>
    <property type="match status" value="1"/>
</dbReference>
<dbReference type="PRINTS" id="PR00410">
    <property type="entry name" value="PHEHYDRXLASE"/>
</dbReference>
<dbReference type="RefSeq" id="WP_260650425.1">
    <property type="nucleotide sequence ID" value="NZ_BAABKD010000002.1"/>
</dbReference>
<keyword evidence="2" id="KW-0408">Iron</keyword>
<dbReference type="PROSITE" id="PS51085">
    <property type="entry name" value="2FE2S_FER_2"/>
    <property type="match status" value="1"/>
</dbReference>
<keyword evidence="7" id="KW-1185">Reference proteome</keyword>
<evidence type="ECO:0000259" key="4">
    <source>
        <dbReference type="PROSITE" id="PS51085"/>
    </source>
</evidence>
<dbReference type="InterPro" id="IPR017938">
    <property type="entry name" value="Riboflavin_synthase-like_b-brl"/>
</dbReference>
<comment type="caution">
    <text evidence="6">The sequence shown here is derived from an EMBL/GenBank/DDBJ whole genome shotgun (WGS) entry which is preliminary data.</text>
</comment>
<dbReference type="Gene3D" id="3.10.20.30">
    <property type="match status" value="1"/>
</dbReference>
<dbReference type="InterPro" id="IPR006058">
    <property type="entry name" value="2Fe2S_fd_BS"/>
</dbReference>
<dbReference type="InterPro" id="IPR012675">
    <property type="entry name" value="Beta-grasp_dom_sf"/>
</dbReference>
<dbReference type="InterPro" id="IPR001041">
    <property type="entry name" value="2Fe-2S_ferredoxin-type"/>
</dbReference>
<keyword evidence="2" id="KW-0001">2Fe-2S</keyword>
<protein>
    <submittedName>
        <fullName evidence="6">CDP-6-deoxy-delta-3,4-glucoseen reductase</fullName>
    </submittedName>
</protein>
<dbReference type="PANTHER" id="PTHR47354:SF5">
    <property type="entry name" value="PROTEIN RFBI"/>
    <property type="match status" value="1"/>
</dbReference>
<proteinExistence type="predicted"/>
<evidence type="ECO:0000313" key="6">
    <source>
        <dbReference type="EMBL" id="GAA5085778.1"/>
    </source>
</evidence>
<dbReference type="SUPFAM" id="SSF52343">
    <property type="entry name" value="Ferredoxin reductase-like, C-terminal NADP-linked domain"/>
    <property type="match status" value="1"/>
</dbReference>
<comment type="cofactor">
    <cofactor evidence="3">
        <name>[2Fe-2S] cluster</name>
        <dbReference type="ChEBI" id="CHEBI:190135"/>
    </cofactor>
</comment>
<dbReference type="InterPro" id="IPR036010">
    <property type="entry name" value="2Fe-2S_ferredoxin-like_sf"/>
</dbReference>